<feature type="domain" description="SSD" evidence="4">
    <location>
        <begin position="253"/>
        <end position="412"/>
    </location>
</feature>
<dbReference type="InterPro" id="IPR051697">
    <property type="entry name" value="Patched_domain-protein"/>
</dbReference>
<feature type="transmembrane region" description="Helical" evidence="3">
    <location>
        <begin position="254"/>
        <end position="271"/>
    </location>
</feature>
<feature type="transmembrane region" description="Helical" evidence="3">
    <location>
        <begin position="354"/>
        <end position="375"/>
    </location>
</feature>
<feature type="transmembrane region" description="Helical" evidence="3">
    <location>
        <begin position="774"/>
        <end position="796"/>
    </location>
</feature>
<proteinExistence type="inferred from homology"/>
<accession>A0A8S3YKL1</accession>
<feature type="transmembrane region" description="Helical" evidence="3">
    <location>
        <begin position="313"/>
        <end position="334"/>
    </location>
</feature>
<keyword evidence="3" id="KW-1133">Transmembrane helix</keyword>
<dbReference type="EMBL" id="CAJHNH020000380">
    <property type="protein sequence ID" value="CAG5117284.1"/>
    <property type="molecule type" value="Genomic_DNA"/>
</dbReference>
<dbReference type="Pfam" id="PF12349">
    <property type="entry name" value="Sterol-sensing"/>
    <property type="match status" value="1"/>
</dbReference>
<reference evidence="5" key="1">
    <citation type="submission" date="2021-04" db="EMBL/GenBank/DDBJ databases">
        <authorList>
            <consortium name="Molecular Ecology Group"/>
        </authorList>
    </citation>
    <scope>NUCLEOTIDE SEQUENCE</scope>
</reference>
<feature type="transmembrane region" description="Helical" evidence="3">
    <location>
        <begin position="387"/>
        <end position="413"/>
    </location>
</feature>
<dbReference type="PANTHER" id="PTHR10796">
    <property type="entry name" value="PATCHED-RELATED"/>
    <property type="match status" value="1"/>
</dbReference>
<organism evidence="5 6">
    <name type="scientific">Candidula unifasciata</name>
    <dbReference type="NCBI Taxonomy" id="100452"/>
    <lineage>
        <taxon>Eukaryota</taxon>
        <taxon>Metazoa</taxon>
        <taxon>Spiralia</taxon>
        <taxon>Lophotrochozoa</taxon>
        <taxon>Mollusca</taxon>
        <taxon>Gastropoda</taxon>
        <taxon>Heterobranchia</taxon>
        <taxon>Euthyneura</taxon>
        <taxon>Panpulmonata</taxon>
        <taxon>Eupulmonata</taxon>
        <taxon>Stylommatophora</taxon>
        <taxon>Helicina</taxon>
        <taxon>Helicoidea</taxon>
        <taxon>Geomitridae</taxon>
        <taxon>Candidula</taxon>
    </lineage>
</organism>
<keyword evidence="3" id="KW-0472">Membrane</keyword>
<dbReference type="InterPro" id="IPR001036">
    <property type="entry name" value="Acrflvin-R"/>
</dbReference>
<protein>
    <recommendedName>
        <fullName evidence="4">SSD domain-containing protein</fullName>
    </recommendedName>
</protein>
<feature type="transmembrane region" description="Helical" evidence="3">
    <location>
        <begin position="27"/>
        <end position="47"/>
    </location>
</feature>
<feature type="transmembrane region" description="Helical" evidence="3">
    <location>
        <begin position="283"/>
        <end position="306"/>
    </location>
</feature>
<dbReference type="Proteomes" id="UP000678393">
    <property type="component" value="Unassembled WGS sequence"/>
</dbReference>
<feature type="region of interest" description="Disordered" evidence="2">
    <location>
        <begin position="838"/>
        <end position="876"/>
    </location>
</feature>
<feature type="transmembrane region" description="Helical" evidence="3">
    <location>
        <begin position="480"/>
        <end position="499"/>
    </location>
</feature>
<dbReference type="OrthoDB" id="6510177at2759"/>
<comment type="similarity">
    <text evidence="1">Belongs to the patched family.</text>
</comment>
<comment type="caution">
    <text evidence="5">The sequence shown here is derived from an EMBL/GenBank/DDBJ whole genome shotgun (WGS) entry which is preliminary data.</text>
</comment>
<evidence type="ECO:0000313" key="6">
    <source>
        <dbReference type="Proteomes" id="UP000678393"/>
    </source>
</evidence>
<keyword evidence="3" id="KW-0812">Transmembrane</keyword>
<evidence type="ECO:0000256" key="1">
    <source>
        <dbReference type="ARBA" id="ARBA00005585"/>
    </source>
</evidence>
<feature type="compositionally biased region" description="Polar residues" evidence="2">
    <location>
        <begin position="847"/>
        <end position="859"/>
    </location>
</feature>
<evidence type="ECO:0000313" key="5">
    <source>
        <dbReference type="EMBL" id="CAG5117284.1"/>
    </source>
</evidence>
<feature type="region of interest" description="Disordered" evidence="2">
    <location>
        <begin position="888"/>
        <end position="919"/>
    </location>
</feature>
<dbReference type="PRINTS" id="PR00702">
    <property type="entry name" value="ACRIFLAVINRP"/>
</dbReference>
<name>A0A8S3YKL1_9EUPU</name>
<evidence type="ECO:0000256" key="2">
    <source>
        <dbReference type="SAM" id="MobiDB-lite"/>
    </source>
</evidence>
<evidence type="ECO:0000259" key="4">
    <source>
        <dbReference type="PROSITE" id="PS50156"/>
    </source>
</evidence>
<feature type="transmembrane region" description="Helical" evidence="3">
    <location>
        <begin position="802"/>
        <end position="825"/>
    </location>
</feature>
<feature type="transmembrane region" description="Helical" evidence="3">
    <location>
        <begin position="653"/>
        <end position="670"/>
    </location>
</feature>
<evidence type="ECO:0000256" key="3">
    <source>
        <dbReference type="SAM" id="Phobius"/>
    </source>
</evidence>
<gene>
    <name evidence="5" type="ORF">CUNI_LOCUS2842</name>
</gene>
<keyword evidence="6" id="KW-1185">Reference proteome</keyword>
<dbReference type="InterPro" id="IPR053958">
    <property type="entry name" value="HMGCR/SNAP/NPC1-like_SSD"/>
</dbReference>
<dbReference type="InterPro" id="IPR000731">
    <property type="entry name" value="SSD"/>
</dbReference>
<dbReference type="PANTHER" id="PTHR10796:SF92">
    <property type="entry name" value="PATCHED-RELATED, ISOFORM A"/>
    <property type="match status" value="1"/>
</dbReference>
<dbReference type="GO" id="GO:0016020">
    <property type="term" value="C:membrane"/>
    <property type="evidence" value="ECO:0007669"/>
    <property type="project" value="InterPro"/>
</dbReference>
<dbReference type="GO" id="GO:0022857">
    <property type="term" value="F:transmembrane transporter activity"/>
    <property type="evidence" value="ECO:0007669"/>
    <property type="project" value="InterPro"/>
</dbReference>
<dbReference type="Gene3D" id="1.20.1640.10">
    <property type="entry name" value="Multidrug efflux transporter AcrB transmembrane domain"/>
    <property type="match status" value="2"/>
</dbReference>
<dbReference type="AlphaFoldDB" id="A0A8S3YKL1"/>
<sequence>MECVWNCQRAILNWFYRYGFFLAKHPFWFLIIPIVICVALAGGFAFLDHNEDIEYLYAPSTSRSIDEREVVKKTFPDLSDDNFSPFSLNTQIPQSQIIFRSKQEGSILTEEVMNELTPFYRTLITMSVMSDGQNISFADICKKQRDQCVIYGGFVFDEHFLDKVKAGSVTFPTWTEQPDADLAIIFARVNVSLSNKLLSAGSLRMTFPMRSANKDWESAFVSLIQETQFTTADIVYAKSGSMAEELDKGTKGDILFFSLTFTLMITYASIVSSGGDCVTSRMLLANAGVLAVGFGIIGSIGLVLFCKVQFVSIVGTMPFLTLGIGVDDMFLLMSSWSETLSMTDLTIPERMGTVYRKAGIGITITSVTDFLAFAIGASSRFRSVRNFCIFTGVAVLLCYICNACVFGACLTLHARRVYASRHSIVCRKVKSRKQLKAEGASCCRICMCGGEVPETAGADQSVCEWGPRKLLVRFLLWNPVRYFILLFFAAYLGVAIWGCTRLEQGLELKNLAPESSYFYKFQSWNDEDFGYKLPISFVTTKEKDYTKNETLQEIKQLLQTAQKDSLIVPNMSICWLTSLADTNFYNTTSTDAFFSGLNDFLQIVPIFKNDIVFEGNHTITASRCHVYSQKVSSSNDQANVLTRMRQLADDSPAGVFAFNPNFVIFEQYLVIIHDTLQTVGVTIAVMFVATCIFLPHPLMVILVIVQVFMIVVGIFGFMAHWGLTLSSITMIELIMSVGFSVDFCAHVCTAYMVSEEHSKEDRAKDAIIHASSPIFNGGLSSLIGVFMLIFSASYIFQAFFKIMLLVIGFGVLHAVFLVPVILSFIGPSAHVRLDKVSPRDLKDSKHQNGSAASPSSDTGSETDKADTNDINLPSSKFKDDNWSVHLHQNESNGIPEKEGRGNSGLISETESKNAKPVTNGGHVTLITVQSPKGHQYDNRGFTDDLTVQTAHL</sequence>
<feature type="transmembrane region" description="Helical" evidence="3">
    <location>
        <begin position="676"/>
        <end position="694"/>
    </location>
</feature>
<dbReference type="PROSITE" id="PS50156">
    <property type="entry name" value="SSD"/>
    <property type="match status" value="1"/>
</dbReference>
<dbReference type="SUPFAM" id="SSF82866">
    <property type="entry name" value="Multidrug efflux transporter AcrB transmembrane domain"/>
    <property type="match status" value="2"/>
</dbReference>